<dbReference type="InterPro" id="IPR032693">
    <property type="entry name" value="YtkA-like_dom"/>
</dbReference>
<reference evidence="4" key="1">
    <citation type="submission" date="2020-09" db="EMBL/GenBank/DDBJ databases">
        <title>A novel bacterium of genus Bacillus, isolated from South China Sea.</title>
        <authorList>
            <person name="Huang H."/>
            <person name="Mo K."/>
            <person name="Hu Y."/>
        </authorList>
    </citation>
    <scope>NUCLEOTIDE SEQUENCE</scope>
    <source>
        <strain evidence="4">IB182487</strain>
    </source>
</reference>
<dbReference type="AlphaFoldDB" id="A0A926N9X4"/>
<evidence type="ECO:0000313" key="5">
    <source>
        <dbReference type="Proteomes" id="UP000626844"/>
    </source>
</evidence>
<comment type="caution">
    <text evidence="4">The sequence shown here is derived from an EMBL/GenBank/DDBJ whole genome shotgun (WGS) entry which is preliminary data.</text>
</comment>
<dbReference type="Pfam" id="PF13115">
    <property type="entry name" value="YtkA"/>
    <property type="match status" value="2"/>
</dbReference>
<dbReference type="Proteomes" id="UP000626844">
    <property type="component" value="Unassembled WGS sequence"/>
</dbReference>
<keyword evidence="5" id="KW-1185">Reference proteome</keyword>
<feature type="region of interest" description="Disordered" evidence="1">
    <location>
        <begin position="133"/>
        <end position="152"/>
    </location>
</feature>
<name>A0A926N9X4_9BACI</name>
<evidence type="ECO:0000256" key="2">
    <source>
        <dbReference type="SAM" id="SignalP"/>
    </source>
</evidence>
<feature type="domain" description="YtkA-like" evidence="3">
    <location>
        <begin position="153"/>
        <end position="230"/>
    </location>
</feature>
<dbReference type="PROSITE" id="PS51257">
    <property type="entry name" value="PROKAR_LIPOPROTEIN"/>
    <property type="match status" value="1"/>
</dbReference>
<organism evidence="4 5">
    <name type="scientific">Metabacillus arenae</name>
    <dbReference type="NCBI Taxonomy" id="2771434"/>
    <lineage>
        <taxon>Bacteria</taxon>
        <taxon>Bacillati</taxon>
        <taxon>Bacillota</taxon>
        <taxon>Bacilli</taxon>
        <taxon>Bacillales</taxon>
        <taxon>Bacillaceae</taxon>
        <taxon>Metabacillus</taxon>
    </lineage>
</organism>
<feature type="signal peptide" evidence="2">
    <location>
        <begin position="1"/>
        <end position="21"/>
    </location>
</feature>
<sequence>MNRFIGMFFLMSILSMTAACGQTLENKNGESEQKELHILDVELSGPKKLDINQEGEFIAQVSLGEEKVNDADEVEFEIWLDGNKDKSEMVRAEELGEGKYAVSKKFDKEGTYTIQSHVTARDQHTMPKMTVQVGAGSPSNQSHGSTHSHEHGAVKISLKESSAIQSGTEVPLVVQINKNDKPLKGAQVRFEIWEADSKKHDWIDAAESEEEAYEGTYTFKEKGKYEIQIHVENNEGLHEHKQFQVNVK</sequence>
<protein>
    <submittedName>
        <fullName evidence="4">FixH family protein</fullName>
    </submittedName>
</protein>
<evidence type="ECO:0000313" key="4">
    <source>
        <dbReference type="EMBL" id="MBD1380242.1"/>
    </source>
</evidence>
<evidence type="ECO:0000259" key="3">
    <source>
        <dbReference type="Pfam" id="PF13115"/>
    </source>
</evidence>
<keyword evidence="2" id="KW-0732">Signal</keyword>
<feature type="domain" description="YtkA-like" evidence="3">
    <location>
        <begin position="38"/>
        <end position="117"/>
    </location>
</feature>
<accession>A0A926N9X4</accession>
<feature type="chain" id="PRO_5037598471" evidence="2">
    <location>
        <begin position="22"/>
        <end position="248"/>
    </location>
</feature>
<proteinExistence type="predicted"/>
<evidence type="ECO:0000256" key="1">
    <source>
        <dbReference type="SAM" id="MobiDB-lite"/>
    </source>
</evidence>
<gene>
    <name evidence="4" type="ORF">IC621_08365</name>
</gene>
<dbReference type="RefSeq" id="WP_191157665.1">
    <property type="nucleotide sequence ID" value="NZ_JACXAI010000007.1"/>
</dbReference>
<dbReference type="EMBL" id="JACXAI010000007">
    <property type="protein sequence ID" value="MBD1380242.1"/>
    <property type="molecule type" value="Genomic_DNA"/>
</dbReference>